<dbReference type="PRINTS" id="PR00455">
    <property type="entry name" value="HTHTETR"/>
</dbReference>
<feature type="DNA-binding region" description="H-T-H motif" evidence="5">
    <location>
        <begin position="38"/>
        <end position="57"/>
    </location>
</feature>
<accession>A0ABY2IC35</accession>
<dbReference type="InterPro" id="IPR036271">
    <property type="entry name" value="Tet_transcr_reg_TetR-rel_C_sf"/>
</dbReference>
<dbReference type="PROSITE" id="PS50977">
    <property type="entry name" value="HTH_TETR_2"/>
    <property type="match status" value="1"/>
</dbReference>
<keyword evidence="2" id="KW-0805">Transcription regulation</keyword>
<name>A0ABY2IC35_9MICO</name>
<sequence length="202" mass="22327">MTMTGKSRGSYAKTAGRRREILEASIEVFANHGFRNGSLREIAERVGMSQAGLLHHFSNKNELLAGVLELRDERSVALVPLDETPGIETIRGMVRAAEYNAEFAPGLVELHCVLSAEATAPEHPAHQYFVDRYTWVVSLMSEAFTNAQAAGQLREGVDPRSAARSLIALSDGLQVQWLLAPDTLDMAEELRSFLRPLFTIDF</sequence>
<dbReference type="EMBL" id="SOFG01000017">
    <property type="protein sequence ID" value="TFB85558.1"/>
    <property type="molecule type" value="Genomic_DNA"/>
</dbReference>
<evidence type="ECO:0000256" key="3">
    <source>
        <dbReference type="ARBA" id="ARBA00023125"/>
    </source>
</evidence>
<organism evidence="7 8">
    <name type="scientific">Cryobacterium algoricola</name>
    <dbReference type="NCBI Taxonomy" id="1259183"/>
    <lineage>
        <taxon>Bacteria</taxon>
        <taxon>Bacillati</taxon>
        <taxon>Actinomycetota</taxon>
        <taxon>Actinomycetes</taxon>
        <taxon>Micrococcales</taxon>
        <taxon>Microbacteriaceae</taxon>
        <taxon>Cryobacterium</taxon>
    </lineage>
</organism>
<evidence type="ECO:0000256" key="4">
    <source>
        <dbReference type="ARBA" id="ARBA00023163"/>
    </source>
</evidence>
<comment type="caution">
    <text evidence="7">The sequence shown here is derived from an EMBL/GenBank/DDBJ whole genome shotgun (WGS) entry which is preliminary data.</text>
</comment>
<feature type="domain" description="HTH tetR-type" evidence="6">
    <location>
        <begin position="15"/>
        <end position="75"/>
    </location>
</feature>
<keyword evidence="4" id="KW-0804">Transcription</keyword>
<dbReference type="Gene3D" id="1.10.357.10">
    <property type="entry name" value="Tetracycline Repressor, domain 2"/>
    <property type="match status" value="1"/>
</dbReference>
<dbReference type="SUPFAM" id="SSF48498">
    <property type="entry name" value="Tetracyclin repressor-like, C-terminal domain"/>
    <property type="match status" value="1"/>
</dbReference>
<evidence type="ECO:0000256" key="1">
    <source>
        <dbReference type="ARBA" id="ARBA00022491"/>
    </source>
</evidence>
<protein>
    <submittedName>
        <fullName evidence="7">TetR/AcrR family transcriptional regulator</fullName>
    </submittedName>
</protein>
<dbReference type="InterPro" id="IPR039538">
    <property type="entry name" value="BetI_C"/>
</dbReference>
<evidence type="ECO:0000313" key="8">
    <source>
        <dbReference type="Proteomes" id="UP000297608"/>
    </source>
</evidence>
<dbReference type="PANTHER" id="PTHR30055">
    <property type="entry name" value="HTH-TYPE TRANSCRIPTIONAL REGULATOR RUTR"/>
    <property type="match status" value="1"/>
</dbReference>
<dbReference type="Proteomes" id="UP000297608">
    <property type="component" value="Unassembled WGS sequence"/>
</dbReference>
<dbReference type="Pfam" id="PF00440">
    <property type="entry name" value="TetR_N"/>
    <property type="match status" value="1"/>
</dbReference>
<dbReference type="Pfam" id="PF13977">
    <property type="entry name" value="TetR_C_6"/>
    <property type="match status" value="1"/>
</dbReference>
<keyword evidence="8" id="KW-1185">Reference proteome</keyword>
<dbReference type="InterPro" id="IPR050109">
    <property type="entry name" value="HTH-type_TetR-like_transc_reg"/>
</dbReference>
<dbReference type="SUPFAM" id="SSF46689">
    <property type="entry name" value="Homeodomain-like"/>
    <property type="match status" value="1"/>
</dbReference>
<gene>
    <name evidence="7" type="ORF">E3O44_13245</name>
</gene>
<evidence type="ECO:0000313" key="7">
    <source>
        <dbReference type="EMBL" id="TFB85558.1"/>
    </source>
</evidence>
<dbReference type="InterPro" id="IPR009057">
    <property type="entry name" value="Homeodomain-like_sf"/>
</dbReference>
<keyword evidence="1" id="KW-0678">Repressor</keyword>
<reference evidence="7 8" key="1">
    <citation type="submission" date="2019-03" db="EMBL/GenBank/DDBJ databases">
        <title>Genomics of glacier-inhabiting Cryobacterium strains.</title>
        <authorList>
            <person name="Liu Q."/>
            <person name="Xin Y.-H."/>
        </authorList>
    </citation>
    <scope>NUCLEOTIDE SEQUENCE [LARGE SCALE GENOMIC DNA]</scope>
    <source>
        <strain evidence="7 8">MDB2-B</strain>
    </source>
</reference>
<dbReference type="PANTHER" id="PTHR30055:SF234">
    <property type="entry name" value="HTH-TYPE TRANSCRIPTIONAL REGULATOR BETI"/>
    <property type="match status" value="1"/>
</dbReference>
<keyword evidence="3 5" id="KW-0238">DNA-binding</keyword>
<dbReference type="InterPro" id="IPR001647">
    <property type="entry name" value="HTH_TetR"/>
</dbReference>
<proteinExistence type="predicted"/>
<evidence type="ECO:0000256" key="2">
    <source>
        <dbReference type="ARBA" id="ARBA00023015"/>
    </source>
</evidence>
<evidence type="ECO:0000259" key="6">
    <source>
        <dbReference type="PROSITE" id="PS50977"/>
    </source>
</evidence>
<evidence type="ECO:0000256" key="5">
    <source>
        <dbReference type="PROSITE-ProRule" id="PRU00335"/>
    </source>
</evidence>
<dbReference type="RefSeq" id="WP_134535254.1">
    <property type="nucleotide sequence ID" value="NZ_SOFG01000017.1"/>
</dbReference>